<feature type="transmembrane region" description="Helical" evidence="1">
    <location>
        <begin position="12"/>
        <end position="35"/>
    </location>
</feature>
<sequence length="160" mass="17282">MPTIGQQNERDRAVSITLTHVLTIGITTILIAMLLTASGTMLESETERSADASLETVGERIADEIGNVDQIANGTDDSVTLTTEHPRTVASSRYTIELRTDCDEPLLDEVDCVTLTAEDTDAVAHVPIKTDETISETSATGGTIEIVYESDEISIRSRSR</sequence>
<evidence type="ECO:0008006" key="4">
    <source>
        <dbReference type="Google" id="ProtNLM"/>
    </source>
</evidence>
<protein>
    <recommendedName>
        <fullName evidence="4">Flagellin</fullName>
    </recommendedName>
</protein>
<dbReference type="GeneID" id="40266056"/>
<organism evidence="2 3">
    <name type="scientific">Natrinema versiforme</name>
    <dbReference type="NCBI Taxonomy" id="88724"/>
    <lineage>
        <taxon>Archaea</taxon>
        <taxon>Methanobacteriati</taxon>
        <taxon>Methanobacteriota</taxon>
        <taxon>Stenosarchaea group</taxon>
        <taxon>Halobacteria</taxon>
        <taxon>Halobacteriales</taxon>
        <taxon>Natrialbaceae</taxon>
        <taxon>Natrinema</taxon>
    </lineage>
</organism>
<keyword evidence="1" id="KW-0472">Membrane</keyword>
<dbReference type="KEGG" id="nvr:FEJ81_12245"/>
<dbReference type="Pfam" id="PF23928">
    <property type="entry name" value="DUF7266"/>
    <property type="match status" value="1"/>
</dbReference>
<keyword evidence="1" id="KW-1133">Transmembrane helix</keyword>
<gene>
    <name evidence="2" type="ORF">FEJ81_12245</name>
</gene>
<dbReference type="InterPro" id="IPR055690">
    <property type="entry name" value="DUF7266"/>
</dbReference>
<evidence type="ECO:0000313" key="2">
    <source>
        <dbReference type="EMBL" id="QCS43088.1"/>
    </source>
</evidence>
<dbReference type="RefSeq" id="WP_138245559.1">
    <property type="nucleotide sequence ID" value="NZ_CP040330.1"/>
</dbReference>
<evidence type="ECO:0000313" key="3">
    <source>
        <dbReference type="Proteomes" id="UP000302218"/>
    </source>
</evidence>
<accession>A0A4P8WHZ4</accession>
<evidence type="ECO:0000256" key="1">
    <source>
        <dbReference type="SAM" id="Phobius"/>
    </source>
</evidence>
<name>A0A4P8WHZ4_9EURY</name>
<dbReference type="AlphaFoldDB" id="A0A4P8WHZ4"/>
<keyword evidence="1" id="KW-0812">Transmembrane</keyword>
<proteinExistence type="predicted"/>
<dbReference type="OrthoDB" id="226715at2157"/>
<dbReference type="EMBL" id="CP040330">
    <property type="protein sequence ID" value="QCS43088.1"/>
    <property type="molecule type" value="Genomic_DNA"/>
</dbReference>
<dbReference type="Proteomes" id="UP000302218">
    <property type="component" value="Chromosome"/>
</dbReference>
<reference evidence="3" key="1">
    <citation type="submission" date="2019-05" db="EMBL/GenBank/DDBJ databases">
        <title>Genome sequence and methylation pattern of the halophilic Archaeon Natrinema versiforme BOL5-4.</title>
        <authorList>
            <person name="DasSarma P."/>
            <person name="Anton B.P."/>
            <person name="DasSarma S.L."/>
            <person name="Martinez F.L."/>
            <person name="Guzman D."/>
            <person name="Roberts R.J."/>
            <person name="DasSarma S."/>
        </authorList>
    </citation>
    <scope>NUCLEOTIDE SEQUENCE [LARGE SCALE GENOMIC DNA]</scope>
    <source>
        <strain evidence="3">BOL5-4</strain>
    </source>
</reference>